<gene>
    <name evidence="1" type="ORF">POPTR_004G085800</name>
</gene>
<organism evidence="1 2">
    <name type="scientific">Populus trichocarpa</name>
    <name type="common">Western balsam poplar</name>
    <name type="synonym">Populus balsamifera subsp. trichocarpa</name>
    <dbReference type="NCBI Taxonomy" id="3694"/>
    <lineage>
        <taxon>Eukaryota</taxon>
        <taxon>Viridiplantae</taxon>
        <taxon>Streptophyta</taxon>
        <taxon>Embryophyta</taxon>
        <taxon>Tracheophyta</taxon>
        <taxon>Spermatophyta</taxon>
        <taxon>Magnoliopsida</taxon>
        <taxon>eudicotyledons</taxon>
        <taxon>Gunneridae</taxon>
        <taxon>Pentapetalae</taxon>
        <taxon>rosids</taxon>
        <taxon>fabids</taxon>
        <taxon>Malpighiales</taxon>
        <taxon>Salicaceae</taxon>
        <taxon>Saliceae</taxon>
        <taxon>Populus</taxon>
    </lineage>
</organism>
<dbReference type="Gene3D" id="1.25.10.10">
    <property type="entry name" value="Leucine-rich Repeat Variant"/>
    <property type="match status" value="1"/>
</dbReference>
<dbReference type="STRING" id="3694.B9H3B6"/>
<dbReference type="AlphaFoldDB" id="B9H3B6"/>
<sequence>MTATNKHVFQTKGNILRLLHPEKDAFTADVVMTKMVAWWVGIQASYSRGCSWFKSLVIGYPKALDRECVMVNGAAVSALGKIMQFHRERLNVAKVIEMWLSHLPLKIIEIRQQFCIIG</sequence>
<reference evidence="1 2" key="1">
    <citation type="journal article" date="2006" name="Science">
        <title>The genome of black cottonwood, Populus trichocarpa (Torr. &amp; Gray).</title>
        <authorList>
            <person name="Tuskan G.A."/>
            <person name="Difazio S."/>
            <person name="Jansson S."/>
            <person name="Bohlmann J."/>
            <person name="Grigoriev I."/>
            <person name="Hellsten U."/>
            <person name="Putnam N."/>
            <person name="Ralph S."/>
            <person name="Rombauts S."/>
            <person name="Salamov A."/>
            <person name="Schein J."/>
            <person name="Sterck L."/>
            <person name="Aerts A."/>
            <person name="Bhalerao R.R."/>
            <person name="Bhalerao R.P."/>
            <person name="Blaudez D."/>
            <person name="Boerjan W."/>
            <person name="Brun A."/>
            <person name="Brunner A."/>
            <person name="Busov V."/>
            <person name="Campbell M."/>
            <person name="Carlson J."/>
            <person name="Chalot M."/>
            <person name="Chapman J."/>
            <person name="Chen G.L."/>
            <person name="Cooper D."/>
            <person name="Coutinho P.M."/>
            <person name="Couturier J."/>
            <person name="Covert S."/>
            <person name="Cronk Q."/>
            <person name="Cunningham R."/>
            <person name="Davis J."/>
            <person name="Degroeve S."/>
            <person name="Dejardin A."/>
            <person name="Depamphilis C."/>
            <person name="Detter J."/>
            <person name="Dirks B."/>
            <person name="Dubchak I."/>
            <person name="Duplessis S."/>
            <person name="Ehlting J."/>
            <person name="Ellis B."/>
            <person name="Gendler K."/>
            <person name="Goodstein D."/>
            <person name="Gribskov M."/>
            <person name="Grimwood J."/>
            <person name="Groover A."/>
            <person name="Gunter L."/>
            <person name="Hamberger B."/>
            <person name="Heinze B."/>
            <person name="Helariutta Y."/>
            <person name="Henrissat B."/>
            <person name="Holligan D."/>
            <person name="Holt R."/>
            <person name="Huang W."/>
            <person name="Islam-Faridi N."/>
            <person name="Jones S."/>
            <person name="Jones-Rhoades M."/>
            <person name="Jorgensen R."/>
            <person name="Joshi C."/>
            <person name="Kangasjarvi J."/>
            <person name="Karlsson J."/>
            <person name="Kelleher C."/>
            <person name="Kirkpatrick R."/>
            <person name="Kirst M."/>
            <person name="Kohler A."/>
            <person name="Kalluri U."/>
            <person name="Larimer F."/>
            <person name="Leebens-Mack J."/>
            <person name="Leple J.C."/>
            <person name="Locascio P."/>
            <person name="Lou Y."/>
            <person name="Lucas S."/>
            <person name="Martin F."/>
            <person name="Montanini B."/>
            <person name="Napoli C."/>
            <person name="Nelson D.R."/>
            <person name="Nelson C."/>
            <person name="Nieminen K."/>
            <person name="Nilsson O."/>
            <person name="Pereda V."/>
            <person name="Peter G."/>
            <person name="Philippe R."/>
            <person name="Pilate G."/>
            <person name="Poliakov A."/>
            <person name="Razumovskaya J."/>
            <person name="Richardson P."/>
            <person name="Rinaldi C."/>
            <person name="Ritland K."/>
            <person name="Rouze P."/>
            <person name="Ryaboy D."/>
            <person name="Schmutz J."/>
            <person name="Schrader J."/>
            <person name="Segerman B."/>
            <person name="Shin H."/>
            <person name="Siddiqui A."/>
            <person name="Sterky F."/>
            <person name="Terry A."/>
            <person name="Tsai C.J."/>
            <person name="Uberbacher E."/>
            <person name="Unneberg P."/>
            <person name="Vahala J."/>
            <person name="Wall K."/>
            <person name="Wessler S."/>
            <person name="Yang G."/>
            <person name="Yin T."/>
            <person name="Douglas C."/>
            <person name="Marra M."/>
            <person name="Sandberg G."/>
            <person name="Van de Peer Y."/>
            <person name="Rokhsar D."/>
        </authorList>
    </citation>
    <scope>NUCLEOTIDE SEQUENCE [LARGE SCALE GENOMIC DNA]</scope>
    <source>
        <strain evidence="2">cv. Nisqually</strain>
    </source>
</reference>
<name>B9H3B6_POPTR</name>
<protein>
    <submittedName>
        <fullName evidence="1">Uncharacterized protein</fullName>
    </submittedName>
</protein>
<evidence type="ECO:0000313" key="1">
    <source>
        <dbReference type="EMBL" id="PNT40232.1"/>
    </source>
</evidence>
<proteinExistence type="predicted"/>
<accession>B9H3B6</accession>
<dbReference type="HOGENOM" id="CLU_2077141_0_0_1"/>
<dbReference type="EMBL" id="CM009293">
    <property type="protein sequence ID" value="PNT40232.1"/>
    <property type="molecule type" value="Genomic_DNA"/>
</dbReference>
<dbReference type="InterPro" id="IPR011989">
    <property type="entry name" value="ARM-like"/>
</dbReference>
<dbReference type="InParanoid" id="B9H3B6"/>
<evidence type="ECO:0000313" key="2">
    <source>
        <dbReference type="Proteomes" id="UP000006729"/>
    </source>
</evidence>
<dbReference type="Proteomes" id="UP000006729">
    <property type="component" value="Chromosome 4"/>
</dbReference>
<keyword evidence="2" id="KW-1185">Reference proteome</keyword>